<keyword evidence="3" id="KW-1185">Reference proteome</keyword>
<dbReference type="InterPro" id="IPR025351">
    <property type="entry name" value="Pvc16_N"/>
</dbReference>
<evidence type="ECO:0000313" key="3">
    <source>
        <dbReference type="Proteomes" id="UP000006732"/>
    </source>
</evidence>
<dbReference type="OrthoDB" id="9801622at2"/>
<evidence type="ECO:0000259" key="1">
    <source>
        <dbReference type="Pfam" id="PF14065"/>
    </source>
</evidence>
<dbReference type="Pfam" id="PF14065">
    <property type="entry name" value="Pvc16_N"/>
    <property type="match status" value="1"/>
</dbReference>
<name>A1AQ15_PELPD</name>
<sequence length="426" mass="46736">MALLNISLITRTILSLLDTRLPRYQEWPSGATLIASPAPPDLVTGDHALSFYLYHIREDPHTKSQDWQVDDAVPLRYLPMGITLNYVLCPRSSATGIDDRTYNDQLLMGLALKTLHDYPVIDDSTTVETAGSPRLVMPPALRGRGNRLRILLRPTPVEEASTYWQAGTQAARLAAYYEVSAALIEPDEPRVRRNRVLSVGVHTFLRGLPVIDRTSNRVSFTLPEESAPRELEFSPAEVPFGGIFEIAGSELKGDFTRLLINHRDFVDPVEADASWNLTSNGSLLTATARPQAGSQAILPGLYGVTVRTTVRRTLPDASRRDFDSDSNEFPLAIVPPILDVQFSAGVGIIRVDGFDPSAINGAELMLFIGSDRMERVTGSPGPGQFLASPPDRISFRLPPGVLPGSWIPLRLIVRSSESAPLWVLAP</sequence>
<dbReference type="Proteomes" id="UP000006732">
    <property type="component" value="Chromosome"/>
</dbReference>
<reference evidence="2 3" key="1">
    <citation type="submission" date="2006-10" db="EMBL/GenBank/DDBJ databases">
        <title>Complete sequence of chromosome of Pelobacter propionicus DSM 2379.</title>
        <authorList>
            <consortium name="US DOE Joint Genome Institute"/>
            <person name="Copeland A."/>
            <person name="Lucas S."/>
            <person name="Lapidus A."/>
            <person name="Barry K."/>
            <person name="Detter J.C."/>
            <person name="Glavina del Rio T."/>
            <person name="Hammon N."/>
            <person name="Israni S."/>
            <person name="Dalin E."/>
            <person name="Tice H."/>
            <person name="Pitluck S."/>
            <person name="Saunders E."/>
            <person name="Brettin T."/>
            <person name="Bruce D."/>
            <person name="Han C."/>
            <person name="Tapia R."/>
            <person name="Schmutz J."/>
            <person name="Larimer F."/>
            <person name="Land M."/>
            <person name="Hauser L."/>
            <person name="Kyrpides N."/>
            <person name="Kim E."/>
            <person name="Lovley D."/>
            <person name="Richardson P."/>
        </authorList>
    </citation>
    <scope>NUCLEOTIDE SEQUENCE [LARGE SCALE GENOMIC DNA]</scope>
    <source>
        <strain evidence="3">DSM 2379 / NBRC 103807 / OttBd1</strain>
    </source>
</reference>
<protein>
    <recommendedName>
        <fullName evidence="1">Pvc16 N-terminal domain-containing protein</fullName>
    </recommendedName>
</protein>
<accession>A1AQ15</accession>
<dbReference type="AlphaFoldDB" id="A1AQ15"/>
<feature type="domain" description="Pvc16 N-terminal" evidence="1">
    <location>
        <begin position="9"/>
        <end position="197"/>
    </location>
</feature>
<dbReference type="RefSeq" id="WP_011735712.1">
    <property type="nucleotide sequence ID" value="NC_008609.1"/>
</dbReference>
<proteinExistence type="predicted"/>
<dbReference type="STRING" id="338966.Ppro_1823"/>
<organism evidence="2 3">
    <name type="scientific">Pelobacter propionicus (strain DSM 2379 / NBRC 103807 / OttBd1)</name>
    <dbReference type="NCBI Taxonomy" id="338966"/>
    <lineage>
        <taxon>Bacteria</taxon>
        <taxon>Pseudomonadati</taxon>
        <taxon>Thermodesulfobacteriota</taxon>
        <taxon>Desulfuromonadia</taxon>
        <taxon>Desulfuromonadales</taxon>
        <taxon>Desulfuromonadaceae</taxon>
        <taxon>Pelobacter</taxon>
    </lineage>
</organism>
<dbReference type="EMBL" id="CP000482">
    <property type="protein sequence ID" value="ABK99435.1"/>
    <property type="molecule type" value="Genomic_DNA"/>
</dbReference>
<dbReference type="HOGENOM" id="CLU_643807_0_0_7"/>
<dbReference type="KEGG" id="ppd:Ppro_1823"/>
<evidence type="ECO:0000313" key="2">
    <source>
        <dbReference type="EMBL" id="ABK99435.1"/>
    </source>
</evidence>
<gene>
    <name evidence="2" type="ordered locus">Ppro_1823</name>
</gene>